<evidence type="ECO:0000256" key="3">
    <source>
        <dbReference type="ARBA" id="ARBA00022605"/>
    </source>
</evidence>
<feature type="binding site" evidence="7">
    <location>
        <position position="371"/>
    </location>
    <ligand>
        <name>phosphoenolpyruvate</name>
        <dbReference type="ChEBI" id="CHEBI:58702"/>
    </ligand>
</feature>
<dbReference type="RefSeq" id="WP_126679114.1">
    <property type="nucleotide sequence ID" value="NZ_RYYU01000001.1"/>
</dbReference>
<dbReference type="InterPro" id="IPR006264">
    <property type="entry name" value="EPSP_synthase"/>
</dbReference>
<dbReference type="GO" id="GO:0009423">
    <property type="term" value="P:chorismate biosynthetic process"/>
    <property type="evidence" value="ECO:0007669"/>
    <property type="project" value="UniProtKB-UniRule"/>
</dbReference>
<feature type="domain" description="Enolpyruvate transferase" evidence="8">
    <location>
        <begin position="6"/>
        <end position="57"/>
    </location>
</feature>
<feature type="binding site" evidence="7">
    <location>
        <position position="21"/>
    </location>
    <ligand>
        <name>3-phosphoshikimate</name>
        <dbReference type="ChEBI" id="CHEBI:145989"/>
    </ligand>
</feature>
<protein>
    <recommendedName>
        <fullName evidence="7">3-phosphoshikimate 1-carboxyvinyltransferase</fullName>
        <ecNumber evidence="7">2.5.1.19</ecNumber>
    </recommendedName>
    <alternativeName>
        <fullName evidence="7">5-enolpyruvylshikimate-3-phosphate synthase</fullName>
        <shortName evidence="7">EPSP synthase</shortName>
        <shortName evidence="7">EPSPS</shortName>
    </alternativeName>
</protein>
<dbReference type="PANTHER" id="PTHR21090">
    <property type="entry name" value="AROM/DEHYDROQUINATE SYNTHASE"/>
    <property type="match status" value="1"/>
</dbReference>
<dbReference type="GO" id="GO:0009073">
    <property type="term" value="P:aromatic amino acid family biosynthetic process"/>
    <property type="evidence" value="ECO:0007669"/>
    <property type="project" value="UniProtKB-KW"/>
</dbReference>
<sequence>MRYRITAPSRIDTTIKLPASKSISNRALIISALAGVKTMPRNISNCDDTEVIVRALHDNPYEIDIKAAGTAMRFMTAYLAVTPGEHVITGTERMKHRPIKVLVDALRYLGADIEYIGEEGFPPLKIRGKALDGGSIEIPGDVSSQYVSALLMIAPMLNGGLELHLTGNIISRPYIDLTIHTMHDYGARVEWTDVDTIVTEPTGYREREFIIENDWSGASYWYETLALMGDRESSIRLPGLIDSSRQGDSGVRYLFSMLGVKTSFEDGIKTKPTTVTLKAMRSMLPKLDFDFSGQPDLTQTLVVTCAAMDIPFHFTGLATLRIKESDRIEVLKREMRKLGFVIREENNSELLWDGEQCEATMEPIDTYEDHRMAMAFAPAAVKFPGLRINNPEVVTKSYPNFWKDLQQAGFKIEEEE</sequence>
<evidence type="ECO:0000313" key="9">
    <source>
        <dbReference type="EMBL" id="RUL60019.1"/>
    </source>
</evidence>
<feature type="binding site" evidence="7">
    <location>
        <position position="21"/>
    </location>
    <ligand>
        <name>phosphoenolpyruvate</name>
        <dbReference type="ChEBI" id="CHEBI:58702"/>
    </ligand>
</feature>
<feature type="domain" description="Enolpyruvate transferase" evidence="8">
    <location>
        <begin position="61"/>
        <end position="405"/>
    </location>
</feature>
<dbReference type="PANTHER" id="PTHR21090:SF5">
    <property type="entry name" value="PENTAFUNCTIONAL AROM POLYPEPTIDE"/>
    <property type="match status" value="1"/>
</dbReference>
<evidence type="ECO:0000259" key="8">
    <source>
        <dbReference type="Pfam" id="PF00275"/>
    </source>
</evidence>
<evidence type="ECO:0000256" key="6">
    <source>
        <dbReference type="ARBA" id="ARBA00044633"/>
    </source>
</evidence>
<keyword evidence="4 7" id="KW-0808">Transferase</keyword>
<gene>
    <name evidence="7" type="primary">aroA</name>
    <name evidence="9" type="ORF">EHV08_09845</name>
</gene>
<dbReference type="InterPro" id="IPR023193">
    <property type="entry name" value="EPSP_synthase_CS"/>
</dbReference>
<comment type="subunit">
    <text evidence="7">Monomer.</text>
</comment>
<dbReference type="SUPFAM" id="SSF55205">
    <property type="entry name" value="EPT/RTPC-like"/>
    <property type="match status" value="1"/>
</dbReference>
<comment type="catalytic activity">
    <reaction evidence="6">
        <text>3-phosphoshikimate + phosphoenolpyruvate = 5-O-(1-carboxyvinyl)-3-phosphoshikimate + phosphate</text>
        <dbReference type="Rhea" id="RHEA:21256"/>
        <dbReference type="ChEBI" id="CHEBI:43474"/>
        <dbReference type="ChEBI" id="CHEBI:57701"/>
        <dbReference type="ChEBI" id="CHEBI:58702"/>
        <dbReference type="ChEBI" id="CHEBI:145989"/>
        <dbReference type="EC" id="2.5.1.19"/>
    </reaction>
    <physiologicalReaction direction="left-to-right" evidence="6">
        <dbReference type="Rhea" id="RHEA:21257"/>
    </physiologicalReaction>
</comment>
<feature type="binding site" evidence="7">
    <location>
        <position position="26"/>
    </location>
    <ligand>
        <name>3-phosphoshikimate</name>
        <dbReference type="ChEBI" id="CHEBI:145989"/>
    </ligand>
</feature>
<dbReference type="Gene3D" id="3.65.10.10">
    <property type="entry name" value="Enolpyruvate transferase domain"/>
    <property type="match status" value="3"/>
</dbReference>
<feature type="binding site" evidence="7">
    <location>
        <position position="171"/>
    </location>
    <ligand>
        <name>3-phosphoshikimate</name>
        <dbReference type="ChEBI" id="CHEBI:145989"/>
    </ligand>
</feature>
<dbReference type="GO" id="GO:0008652">
    <property type="term" value="P:amino acid biosynthetic process"/>
    <property type="evidence" value="ECO:0007669"/>
    <property type="project" value="UniProtKB-KW"/>
</dbReference>
<dbReference type="InterPro" id="IPR036968">
    <property type="entry name" value="Enolpyruvate_Tfrase_sf"/>
</dbReference>
<dbReference type="InterPro" id="IPR001986">
    <property type="entry name" value="Enolpyruvate_Tfrase_dom"/>
</dbReference>
<dbReference type="GO" id="GO:0005737">
    <property type="term" value="C:cytoplasm"/>
    <property type="evidence" value="ECO:0007669"/>
    <property type="project" value="UniProtKB-SubCell"/>
</dbReference>
<keyword evidence="7" id="KW-0963">Cytoplasm</keyword>
<feature type="binding site" evidence="7">
    <location>
        <position position="145"/>
    </location>
    <ligand>
        <name>phosphoenolpyruvate</name>
        <dbReference type="ChEBI" id="CHEBI:58702"/>
    </ligand>
</feature>
<feature type="binding site" evidence="7">
    <location>
        <position position="145"/>
    </location>
    <ligand>
        <name>3-phosphoshikimate</name>
        <dbReference type="ChEBI" id="CHEBI:145989"/>
    </ligand>
</feature>
<comment type="pathway">
    <text evidence="1 7">Metabolic intermediate biosynthesis; chorismate biosynthesis; chorismate from D-erythrose 4-phosphate and phosphoenolpyruvate: step 6/7.</text>
</comment>
<keyword evidence="10" id="KW-1185">Reference proteome</keyword>
<dbReference type="EMBL" id="RYYU01000001">
    <property type="protein sequence ID" value="RUL60019.1"/>
    <property type="molecule type" value="Genomic_DNA"/>
</dbReference>
<feature type="binding site" evidence="7">
    <location>
        <position position="323"/>
    </location>
    <ligand>
        <name>3-phosphoshikimate</name>
        <dbReference type="ChEBI" id="CHEBI:145989"/>
    </ligand>
</feature>
<evidence type="ECO:0000256" key="7">
    <source>
        <dbReference type="HAMAP-Rule" id="MF_00210"/>
    </source>
</evidence>
<feature type="binding site" evidence="7">
    <location>
        <position position="296"/>
    </location>
    <ligand>
        <name>3-phosphoshikimate</name>
        <dbReference type="ChEBI" id="CHEBI:145989"/>
    </ligand>
</feature>
<feature type="binding site" evidence="7">
    <location>
        <position position="396"/>
    </location>
    <ligand>
        <name>phosphoenolpyruvate</name>
        <dbReference type="ChEBI" id="CHEBI:58702"/>
    </ligand>
</feature>
<dbReference type="EC" id="2.5.1.19" evidence="7"/>
<dbReference type="PROSITE" id="PS00885">
    <property type="entry name" value="EPSP_SYNTHASE_2"/>
    <property type="match status" value="1"/>
</dbReference>
<comment type="caution">
    <text evidence="9">The sequence shown here is derived from an EMBL/GenBank/DDBJ whole genome shotgun (WGS) entry which is preliminary data.</text>
</comment>
<comment type="similarity">
    <text evidence="2 7">Belongs to the EPSP synthase family.</text>
</comment>
<evidence type="ECO:0000256" key="1">
    <source>
        <dbReference type="ARBA" id="ARBA00004811"/>
    </source>
</evidence>
<evidence type="ECO:0000256" key="5">
    <source>
        <dbReference type="ARBA" id="ARBA00023141"/>
    </source>
</evidence>
<feature type="binding site" evidence="7">
    <location>
        <position position="69"/>
    </location>
    <ligand>
        <name>phosphoenolpyruvate</name>
        <dbReference type="ChEBI" id="CHEBI:58702"/>
    </ligand>
</feature>
<keyword evidence="3 7" id="KW-0028">Amino-acid biosynthesis</keyword>
<dbReference type="InterPro" id="IPR013792">
    <property type="entry name" value="RNA3'P_cycl/enolpyr_Trfase_a/b"/>
</dbReference>
<evidence type="ECO:0000256" key="4">
    <source>
        <dbReference type="ARBA" id="ARBA00022679"/>
    </source>
</evidence>
<dbReference type="GO" id="GO:0003866">
    <property type="term" value="F:3-phosphoshikimate 1-carboxyvinyltransferase activity"/>
    <property type="evidence" value="ECO:0007669"/>
    <property type="project" value="UniProtKB-UniRule"/>
</dbReference>
<dbReference type="CDD" id="cd01556">
    <property type="entry name" value="EPSP_synthase"/>
    <property type="match status" value="1"/>
</dbReference>
<dbReference type="AlphaFoldDB" id="A0A432LMR9"/>
<dbReference type="OrthoDB" id="9809920at2"/>
<evidence type="ECO:0000256" key="2">
    <source>
        <dbReference type="ARBA" id="ARBA00009948"/>
    </source>
</evidence>
<dbReference type="HAMAP" id="MF_00210">
    <property type="entry name" value="EPSP_synth"/>
    <property type="match status" value="1"/>
</dbReference>
<feature type="binding site" evidence="7">
    <location>
        <position position="22"/>
    </location>
    <ligand>
        <name>3-phosphoshikimate</name>
        <dbReference type="ChEBI" id="CHEBI:145989"/>
    </ligand>
</feature>
<reference evidence="9 10" key="1">
    <citation type="submission" date="2018-12" db="EMBL/GenBank/DDBJ databases">
        <title>Genome sequencing of Prevotella sp. KCOM 3155 (= JS262).</title>
        <authorList>
            <person name="Kook J.-K."/>
            <person name="Park S.-N."/>
            <person name="Lim Y.K."/>
        </authorList>
    </citation>
    <scope>NUCLEOTIDE SEQUENCE [LARGE SCALE GENOMIC DNA]</scope>
    <source>
        <strain evidence="9 10">KCOM 3155</strain>
    </source>
</reference>
<proteinExistence type="inferred from homology"/>
<evidence type="ECO:0000313" key="10">
    <source>
        <dbReference type="Proteomes" id="UP000278983"/>
    </source>
</evidence>
<feature type="active site" description="Proton acceptor" evidence="7">
    <location>
        <position position="296"/>
    </location>
</feature>
<dbReference type="Pfam" id="PF00275">
    <property type="entry name" value="EPSP_synthase"/>
    <property type="match status" value="2"/>
</dbReference>
<comment type="caution">
    <text evidence="7">Lacks conserved residue(s) required for the propagation of feature annotation.</text>
</comment>
<name>A0A432LMR9_9BACT</name>
<feature type="binding site" evidence="7">
    <location>
        <position position="327"/>
    </location>
    <ligand>
        <name>phosphoenolpyruvate</name>
        <dbReference type="ChEBI" id="CHEBI:58702"/>
    </ligand>
</feature>
<feature type="binding site" evidence="7">
    <location>
        <position position="143"/>
    </location>
    <ligand>
        <name>3-phosphoshikimate</name>
        <dbReference type="ChEBI" id="CHEBI:145989"/>
    </ligand>
</feature>
<dbReference type="Proteomes" id="UP000278983">
    <property type="component" value="Unassembled WGS sequence"/>
</dbReference>
<dbReference type="UniPathway" id="UPA00053">
    <property type="reaction ID" value="UER00089"/>
</dbReference>
<organism evidence="9 10">
    <name type="scientific">Prevotella koreensis</name>
    <dbReference type="NCBI Taxonomy" id="2490854"/>
    <lineage>
        <taxon>Bacteria</taxon>
        <taxon>Pseudomonadati</taxon>
        <taxon>Bacteroidota</taxon>
        <taxon>Bacteroidia</taxon>
        <taxon>Bacteroidales</taxon>
        <taxon>Prevotellaceae</taxon>
        <taxon>Prevotella</taxon>
    </lineage>
</organism>
<feature type="binding site" evidence="7">
    <location>
        <position position="144"/>
    </location>
    <ligand>
        <name>3-phosphoshikimate</name>
        <dbReference type="ChEBI" id="CHEBI:145989"/>
    </ligand>
</feature>
<comment type="subcellular location">
    <subcellularLocation>
        <location evidence="7">Cytoplasm</location>
    </subcellularLocation>
</comment>
<comment type="function">
    <text evidence="7">Catalyzes the transfer of the enolpyruvyl moiety of phosphoenolpyruvate (PEP) to the 5-hydroxyl of shikimate-3-phosphate (S3P) to produce enolpyruvyl shikimate-3-phosphate and inorganic phosphate.</text>
</comment>
<dbReference type="PIRSF" id="PIRSF000505">
    <property type="entry name" value="EPSPS"/>
    <property type="match status" value="1"/>
</dbReference>
<feature type="binding site" evidence="7">
    <location>
        <position position="97"/>
    </location>
    <ligand>
        <name>phosphoenolpyruvate</name>
        <dbReference type="ChEBI" id="CHEBI:58702"/>
    </ligand>
</feature>
<keyword evidence="5 7" id="KW-0057">Aromatic amino acid biosynthesis</keyword>
<accession>A0A432LMR9</accession>